<accession>A0ACD6A045</accession>
<evidence type="ECO:0000313" key="1">
    <source>
        <dbReference type="EnsemblPlants" id="AVESA.00010b.r2.7CG0700550.1.CDS.1"/>
    </source>
</evidence>
<sequence>MIRFKATVPSDMVDAAAVVGSSPALVLLCDSQHKQCVADPDSKCFVAYEDERAYPLIRLAVVGGMYADGEKRPVLPLPAAAADKILDLMRQFSVDPSQMFTEDVTEYVAADDAPEIGNRCFLVQSAGQVLVIVKLQQQRRMKVFRMDAGGAVLEPVKGIGSRAIFIGYRRSRAWSKFVYFLSDSDLASPMGLWQPTAVNQLECLVLLHFKRHK</sequence>
<dbReference type="EnsemblPlants" id="AVESA.00010b.r2.7CG0700550.1">
    <property type="protein sequence ID" value="AVESA.00010b.r2.7CG0700550.1.CDS.1"/>
    <property type="gene ID" value="AVESA.00010b.r2.7CG0700550"/>
</dbReference>
<reference evidence="1" key="1">
    <citation type="submission" date="2021-05" db="EMBL/GenBank/DDBJ databases">
        <authorList>
            <person name="Scholz U."/>
            <person name="Mascher M."/>
            <person name="Fiebig A."/>
        </authorList>
    </citation>
    <scope>NUCLEOTIDE SEQUENCE [LARGE SCALE GENOMIC DNA]</scope>
</reference>
<dbReference type="Proteomes" id="UP001732700">
    <property type="component" value="Chromosome 7C"/>
</dbReference>
<organism evidence="1 2">
    <name type="scientific">Avena sativa</name>
    <name type="common">Oat</name>
    <dbReference type="NCBI Taxonomy" id="4498"/>
    <lineage>
        <taxon>Eukaryota</taxon>
        <taxon>Viridiplantae</taxon>
        <taxon>Streptophyta</taxon>
        <taxon>Embryophyta</taxon>
        <taxon>Tracheophyta</taxon>
        <taxon>Spermatophyta</taxon>
        <taxon>Magnoliopsida</taxon>
        <taxon>Liliopsida</taxon>
        <taxon>Poales</taxon>
        <taxon>Poaceae</taxon>
        <taxon>BOP clade</taxon>
        <taxon>Pooideae</taxon>
        <taxon>Poodae</taxon>
        <taxon>Poeae</taxon>
        <taxon>Poeae Chloroplast Group 1 (Aveneae type)</taxon>
        <taxon>Aveninae</taxon>
        <taxon>Avena</taxon>
    </lineage>
</organism>
<proteinExistence type="predicted"/>
<keyword evidence="2" id="KW-1185">Reference proteome</keyword>
<evidence type="ECO:0000313" key="2">
    <source>
        <dbReference type="Proteomes" id="UP001732700"/>
    </source>
</evidence>
<name>A0ACD6A045_AVESA</name>
<protein>
    <submittedName>
        <fullName evidence="1">Uncharacterized protein</fullName>
    </submittedName>
</protein>
<reference evidence="1" key="2">
    <citation type="submission" date="2025-09" db="UniProtKB">
        <authorList>
            <consortium name="EnsemblPlants"/>
        </authorList>
    </citation>
    <scope>IDENTIFICATION</scope>
</reference>